<dbReference type="STRING" id="472759.Nhal_1405"/>
<feature type="domain" description="Ketoreductase" evidence="3">
    <location>
        <begin position="3"/>
        <end position="179"/>
    </location>
</feature>
<reference evidence="5" key="1">
    <citation type="submission" date="2010-04" db="EMBL/GenBank/DDBJ databases">
        <title>Complete genome sequence of Nitrosococcus halophilus Nc4, a salt-adapted, aerobic obligate ammonia-oxidizing sulfur purple bacterium.</title>
        <authorList>
            <consortium name="US DOE Joint Genome Institute"/>
            <person name="Campbell M.A."/>
            <person name="Malfatti S.A."/>
            <person name="Chain P.S.G."/>
            <person name="Heidelberg J.F."/>
            <person name="Ward B.B."/>
            <person name="Klotz M.G."/>
        </authorList>
    </citation>
    <scope>NUCLEOTIDE SEQUENCE [LARGE SCALE GENOMIC DNA]</scope>
    <source>
        <strain evidence="5">Nc4</strain>
    </source>
</reference>
<dbReference type="HOGENOM" id="CLU_010194_1_0_6"/>
<dbReference type="PROSITE" id="PS00061">
    <property type="entry name" value="ADH_SHORT"/>
    <property type="match status" value="1"/>
</dbReference>
<dbReference type="Gene3D" id="3.40.50.720">
    <property type="entry name" value="NAD(P)-binding Rossmann-like Domain"/>
    <property type="match status" value="1"/>
</dbReference>
<dbReference type="eggNOG" id="COG1028">
    <property type="taxonomic scope" value="Bacteria"/>
</dbReference>
<protein>
    <submittedName>
        <fullName evidence="4">Short-chain dehydrogenase/reductase SDR</fullName>
    </submittedName>
</protein>
<gene>
    <name evidence="4" type="ordered locus">Nhal_1405</name>
</gene>
<keyword evidence="2" id="KW-0560">Oxidoreductase</keyword>
<dbReference type="CDD" id="cd05233">
    <property type="entry name" value="SDR_c"/>
    <property type="match status" value="1"/>
</dbReference>
<dbReference type="InterPro" id="IPR051122">
    <property type="entry name" value="SDR_DHRS6-like"/>
</dbReference>
<dbReference type="InterPro" id="IPR002347">
    <property type="entry name" value="SDR_fam"/>
</dbReference>
<dbReference type="PANTHER" id="PTHR43477:SF1">
    <property type="entry name" value="DIHYDROANTICAPSIN 7-DEHYDROGENASE"/>
    <property type="match status" value="1"/>
</dbReference>
<dbReference type="SUPFAM" id="SSF51735">
    <property type="entry name" value="NAD(P)-binding Rossmann-fold domains"/>
    <property type="match status" value="1"/>
</dbReference>
<dbReference type="SMART" id="SM00822">
    <property type="entry name" value="PKS_KR"/>
    <property type="match status" value="1"/>
</dbReference>
<dbReference type="AlphaFoldDB" id="D5C0Z9"/>
<dbReference type="RefSeq" id="WP_013032447.1">
    <property type="nucleotide sequence ID" value="NC_013960.1"/>
</dbReference>
<evidence type="ECO:0000313" key="5">
    <source>
        <dbReference type="Proteomes" id="UP000001844"/>
    </source>
</evidence>
<proteinExistence type="inferred from homology"/>
<dbReference type="Pfam" id="PF13561">
    <property type="entry name" value="adh_short_C2"/>
    <property type="match status" value="1"/>
</dbReference>
<evidence type="ECO:0000256" key="2">
    <source>
        <dbReference type="ARBA" id="ARBA00023002"/>
    </source>
</evidence>
<dbReference type="Proteomes" id="UP000001844">
    <property type="component" value="Chromosome"/>
</dbReference>
<dbReference type="InterPro" id="IPR057326">
    <property type="entry name" value="KR_dom"/>
</dbReference>
<keyword evidence="5" id="KW-1185">Reference proteome</keyword>
<dbReference type="PANTHER" id="PTHR43477">
    <property type="entry name" value="DIHYDROANTICAPSIN 7-DEHYDROGENASE"/>
    <property type="match status" value="1"/>
</dbReference>
<dbReference type="EMBL" id="CP001798">
    <property type="protein sequence ID" value="ADE14556.1"/>
    <property type="molecule type" value="Genomic_DNA"/>
</dbReference>
<comment type="similarity">
    <text evidence="1">Belongs to the short-chain dehydrogenases/reductases (SDR) family.</text>
</comment>
<evidence type="ECO:0000313" key="4">
    <source>
        <dbReference type="EMBL" id="ADE14556.1"/>
    </source>
</evidence>
<dbReference type="PRINTS" id="PR00080">
    <property type="entry name" value="SDRFAMILY"/>
</dbReference>
<name>D5C0Z9_NITHN</name>
<evidence type="ECO:0000259" key="3">
    <source>
        <dbReference type="SMART" id="SM00822"/>
    </source>
</evidence>
<evidence type="ECO:0000256" key="1">
    <source>
        <dbReference type="ARBA" id="ARBA00006484"/>
    </source>
</evidence>
<accession>D5C0Z9</accession>
<dbReference type="OrthoDB" id="5801166at2"/>
<dbReference type="FunFam" id="3.40.50.720:FF:000084">
    <property type="entry name" value="Short-chain dehydrogenase reductase"/>
    <property type="match status" value="1"/>
</dbReference>
<dbReference type="InterPro" id="IPR036291">
    <property type="entry name" value="NAD(P)-bd_dom_sf"/>
</dbReference>
<dbReference type="KEGG" id="nhl:Nhal_1405"/>
<dbReference type="PRINTS" id="PR00081">
    <property type="entry name" value="GDHRDH"/>
</dbReference>
<dbReference type="GO" id="GO:0016491">
    <property type="term" value="F:oxidoreductase activity"/>
    <property type="evidence" value="ECO:0007669"/>
    <property type="project" value="UniProtKB-KW"/>
</dbReference>
<dbReference type="InterPro" id="IPR020904">
    <property type="entry name" value="Sc_DH/Rdtase_CS"/>
</dbReference>
<sequence>MKKTALITGGNSGIGFATARKLQKKGYQVYIVGRNSEKVQQAASELGVESLVADMGQLADIESLAAPFRNSGLDVLVNNAGIAQPVPIEAYDGDVFDRLFYTNVRGPLFLIKNLLSAVEKRSGSITTVSSIITQRGASGFSLYAATKGAVNAFTKNLAVELAPRGVRVNAVCPGAIETPIFSKMGIPSEQLGAAKEQLLSTIPLRRFGSSEEVANVIVAQLEATYVTGSVWDIDGGVNT</sequence>
<organism evidence="4 5">
    <name type="scientific">Nitrosococcus halophilus (strain Nc4)</name>
    <dbReference type="NCBI Taxonomy" id="472759"/>
    <lineage>
        <taxon>Bacteria</taxon>
        <taxon>Pseudomonadati</taxon>
        <taxon>Pseudomonadota</taxon>
        <taxon>Gammaproteobacteria</taxon>
        <taxon>Chromatiales</taxon>
        <taxon>Chromatiaceae</taxon>
        <taxon>Nitrosococcus</taxon>
    </lineage>
</organism>